<dbReference type="AlphaFoldDB" id="A0ABD5UWR6"/>
<protein>
    <recommendedName>
        <fullName evidence="3">protein-L-isoaspartate(D-aspartate) O-methyltransferase</fullName>
        <ecNumber evidence="3">2.1.1.77</ecNumber>
    </recommendedName>
</protein>
<dbReference type="GO" id="GO:0005737">
    <property type="term" value="C:cytoplasm"/>
    <property type="evidence" value="ECO:0007669"/>
    <property type="project" value="UniProtKB-SubCell"/>
</dbReference>
<comment type="subcellular location">
    <subcellularLocation>
        <location evidence="1">Cytoplasm</location>
    </subcellularLocation>
</comment>
<dbReference type="GO" id="GO:0004719">
    <property type="term" value="F:protein-L-isoaspartate (D-aspartate) O-methyltransferase activity"/>
    <property type="evidence" value="ECO:0007669"/>
    <property type="project" value="UniProtKB-EC"/>
</dbReference>
<comment type="catalytic activity">
    <reaction evidence="9">
        <text>[protein]-L-isoaspartate + S-adenosyl-L-methionine = [protein]-L-isoaspartate alpha-methyl ester + S-adenosyl-L-homocysteine</text>
        <dbReference type="Rhea" id="RHEA:12705"/>
        <dbReference type="Rhea" id="RHEA-COMP:12143"/>
        <dbReference type="Rhea" id="RHEA-COMP:12144"/>
        <dbReference type="ChEBI" id="CHEBI:57856"/>
        <dbReference type="ChEBI" id="CHEBI:59789"/>
        <dbReference type="ChEBI" id="CHEBI:90596"/>
        <dbReference type="ChEBI" id="CHEBI:90598"/>
        <dbReference type="EC" id="2.1.1.77"/>
    </reaction>
</comment>
<keyword evidence="6" id="KW-0808">Transferase</keyword>
<evidence type="ECO:0000256" key="10">
    <source>
        <dbReference type="SAM" id="MobiDB-lite"/>
    </source>
</evidence>
<evidence type="ECO:0000256" key="5">
    <source>
        <dbReference type="ARBA" id="ARBA00022603"/>
    </source>
</evidence>
<name>A0ABD5UWR6_9EURY</name>
<evidence type="ECO:0000256" key="3">
    <source>
        <dbReference type="ARBA" id="ARBA00011890"/>
    </source>
</evidence>
<gene>
    <name evidence="11" type="ORF">ACFQE9_08180</name>
</gene>
<comment type="similarity">
    <text evidence="2">Belongs to the methyltransferase superfamily. L-isoaspartyl/D-aspartyl protein methyltransferase family.</text>
</comment>
<dbReference type="SUPFAM" id="SSF53335">
    <property type="entry name" value="S-adenosyl-L-methionine-dependent methyltransferases"/>
    <property type="match status" value="1"/>
</dbReference>
<evidence type="ECO:0000256" key="8">
    <source>
        <dbReference type="ARBA" id="ARBA00025330"/>
    </source>
</evidence>
<dbReference type="Gene3D" id="3.40.50.150">
    <property type="entry name" value="Vaccinia Virus protein VP39"/>
    <property type="match status" value="1"/>
</dbReference>
<organism evidence="11 12">
    <name type="scientific">Halopenitus salinus</name>
    <dbReference type="NCBI Taxonomy" id="1198295"/>
    <lineage>
        <taxon>Archaea</taxon>
        <taxon>Methanobacteriati</taxon>
        <taxon>Methanobacteriota</taxon>
        <taxon>Stenosarchaea group</taxon>
        <taxon>Halobacteria</taxon>
        <taxon>Halobacteriales</taxon>
        <taxon>Haloferacaceae</taxon>
        <taxon>Halopenitus</taxon>
    </lineage>
</organism>
<evidence type="ECO:0000256" key="6">
    <source>
        <dbReference type="ARBA" id="ARBA00022679"/>
    </source>
</evidence>
<evidence type="ECO:0000256" key="9">
    <source>
        <dbReference type="ARBA" id="ARBA00029295"/>
    </source>
</evidence>
<comment type="caution">
    <text evidence="11">The sequence shown here is derived from an EMBL/GenBank/DDBJ whole genome shotgun (WGS) entry which is preliminary data.</text>
</comment>
<dbReference type="Pfam" id="PF01135">
    <property type="entry name" value="PCMT"/>
    <property type="match status" value="1"/>
</dbReference>
<dbReference type="RefSeq" id="WP_379743025.1">
    <property type="nucleotide sequence ID" value="NZ_JBHSVN010000001.1"/>
</dbReference>
<evidence type="ECO:0000313" key="12">
    <source>
        <dbReference type="Proteomes" id="UP001596296"/>
    </source>
</evidence>
<keyword evidence="12" id="KW-1185">Reference proteome</keyword>
<dbReference type="PANTHER" id="PTHR11579">
    <property type="entry name" value="PROTEIN-L-ISOASPARTATE O-METHYLTRANSFERASE"/>
    <property type="match status" value="1"/>
</dbReference>
<keyword evidence="5" id="KW-0489">Methyltransferase</keyword>
<dbReference type="Proteomes" id="UP001596296">
    <property type="component" value="Unassembled WGS sequence"/>
</dbReference>
<evidence type="ECO:0000313" key="11">
    <source>
        <dbReference type="EMBL" id="MFC6892581.1"/>
    </source>
</evidence>
<reference evidence="11 12" key="1">
    <citation type="journal article" date="2019" name="Int. J. Syst. Evol. Microbiol.">
        <title>The Global Catalogue of Microorganisms (GCM) 10K type strain sequencing project: providing services to taxonomists for standard genome sequencing and annotation.</title>
        <authorList>
            <consortium name="The Broad Institute Genomics Platform"/>
            <consortium name="The Broad Institute Genome Sequencing Center for Infectious Disease"/>
            <person name="Wu L."/>
            <person name="Ma J."/>
        </authorList>
    </citation>
    <scope>NUCLEOTIDE SEQUENCE [LARGE SCALE GENOMIC DNA]</scope>
    <source>
        <strain evidence="11 12">SKJ47</strain>
    </source>
</reference>
<evidence type="ECO:0000256" key="1">
    <source>
        <dbReference type="ARBA" id="ARBA00004496"/>
    </source>
</evidence>
<dbReference type="PANTHER" id="PTHR11579:SF0">
    <property type="entry name" value="PROTEIN-L-ISOASPARTATE(D-ASPARTATE) O-METHYLTRANSFERASE"/>
    <property type="match status" value="1"/>
</dbReference>
<dbReference type="GO" id="GO:0032259">
    <property type="term" value="P:methylation"/>
    <property type="evidence" value="ECO:0007669"/>
    <property type="project" value="UniProtKB-KW"/>
</dbReference>
<accession>A0ABD5UWR6</accession>
<sequence length="280" mass="30751">MDETALRADMIESLEHRLDRPLSEGLLDALQRVPREAFVPDAPYANRPTEVHGTRALSPATVARMVSALAPEEGDETLVVGAGVGYTAAILAEIVGARRVHAIDVDRELVALARSNLASANYDPVLVDRRDGSEGLPEYAPFDRVLLEAAAVRPPRRLLAQLAEDGRLVFPRGTGAQTLVAVRPRRTDGVDRSPDADRSPEPTGPDDRTRGIERTGTPGTDGLQILEEAGPVQLRPLLVAGERGGIERNRTRREDAEFSKRGYFAKQGWEQEWVDWEDQR</sequence>
<dbReference type="InterPro" id="IPR029063">
    <property type="entry name" value="SAM-dependent_MTases_sf"/>
</dbReference>
<dbReference type="InterPro" id="IPR000682">
    <property type="entry name" value="PCMT"/>
</dbReference>
<feature type="region of interest" description="Disordered" evidence="10">
    <location>
        <begin position="181"/>
        <end position="228"/>
    </location>
</feature>
<proteinExistence type="inferred from homology"/>
<dbReference type="CDD" id="cd02440">
    <property type="entry name" value="AdoMet_MTases"/>
    <property type="match status" value="1"/>
</dbReference>
<feature type="compositionally biased region" description="Basic and acidic residues" evidence="10">
    <location>
        <begin position="185"/>
        <end position="213"/>
    </location>
</feature>
<dbReference type="EMBL" id="JBHSXL010000006">
    <property type="protein sequence ID" value="MFC6892581.1"/>
    <property type="molecule type" value="Genomic_DNA"/>
</dbReference>
<evidence type="ECO:0000256" key="2">
    <source>
        <dbReference type="ARBA" id="ARBA00005369"/>
    </source>
</evidence>
<dbReference type="EC" id="2.1.1.77" evidence="3"/>
<evidence type="ECO:0000256" key="7">
    <source>
        <dbReference type="ARBA" id="ARBA00022691"/>
    </source>
</evidence>
<evidence type="ECO:0000256" key="4">
    <source>
        <dbReference type="ARBA" id="ARBA00022490"/>
    </source>
</evidence>
<keyword evidence="7" id="KW-0949">S-adenosyl-L-methionine</keyword>
<keyword evidence="4" id="KW-0963">Cytoplasm</keyword>
<comment type="function">
    <text evidence="8">Catalyzes the methyl esterification of L-isoaspartyl residues in peptides and proteins that result from spontaneous decomposition of normal L-aspartyl and L-asparaginyl residues. It plays a role in the repair and/or degradation of damaged proteins.</text>
</comment>